<reference evidence="10" key="1">
    <citation type="submission" date="2016-10" db="EMBL/GenBank/DDBJ databases">
        <authorList>
            <person name="Benchimol M."/>
            <person name="Almeida L.G."/>
            <person name="Vasconcelos A.T."/>
            <person name="Perreira-Neves A."/>
            <person name="Rosa I.A."/>
            <person name="Tasca T."/>
            <person name="Bogo M.R."/>
            <person name="de Souza W."/>
        </authorList>
    </citation>
    <scope>NUCLEOTIDE SEQUENCE [LARGE SCALE GENOMIC DNA]</scope>
    <source>
        <strain evidence="10">K</strain>
    </source>
</reference>
<dbReference type="GO" id="GO:0006457">
    <property type="term" value="P:protein folding"/>
    <property type="evidence" value="ECO:0007669"/>
    <property type="project" value="TreeGrafter"/>
</dbReference>
<dbReference type="OrthoDB" id="427280at2759"/>
<dbReference type="Pfam" id="PF00085">
    <property type="entry name" value="Thioredoxin"/>
    <property type="match status" value="1"/>
</dbReference>
<evidence type="ECO:0000256" key="1">
    <source>
        <dbReference type="ARBA" id="ARBA00001182"/>
    </source>
</evidence>
<comment type="caution">
    <text evidence="10">The sequence shown here is derived from an EMBL/GenBank/DDBJ whole genome shotgun (WGS) entry which is preliminary data.</text>
</comment>
<evidence type="ECO:0000256" key="3">
    <source>
        <dbReference type="ARBA" id="ARBA00006347"/>
    </source>
</evidence>
<proteinExistence type="inferred from homology"/>
<dbReference type="AlphaFoldDB" id="A0A1J4KZN6"/>
<dbReference type="GO" id="GO:0005788">
    <property type="term" value="C:endoplasmic reticulum lumen"/>
    <property type="evidence" value="ECO:0007669"/>
    <property type="project" value="UniProtKB-SubCell"/>
</dbReference>
<comment type="similarity">
    <text evidence="3">Belongs to the protein disulfide isomerase family.</text>
</comment>
<dbReference type="VEuPathDB" id="TrichDB:TRFO_12980"/>
<sequence>MFFVFFGLIASIYVPYTDPHPLVRTVSEEEAQQISRHENQTIVVALTNNQETNDEILETLSAAAIYFKNISFCVFNGESNAKVTKENEIEAPAIFLYIKGIMFANYIYPDIDTSFLSLCNLIIKPPKKPITSLKELYSSIGTGPFTIIAPPKKVELARLLQYRIGNQLGIVDILNADGKVLLALGINETSLALVRKEDMCVVPIDFDIESVFEASNPVYRVLMNSDITGEEDIVFSIISEEFEDNERDFLFEVGQRFPNFIVGYANQVSDYIQKFNIPPNGDDTHEIVVFNLPRGIYYNCSSYFGKFKGIPFDVSNWVSAATKMLNDISKGTLQPSFMTEDPSDPTENDPFVTKVVGTTYESFVMDPEHDVVMLYKRENCPHCVKFFPTFSAFAKECAEAKLDFVKFGFIDISKNSAPIKYPYMPGVPHVQIFPAKNKTDDNPLHGGRDRFALIRLLKAYSSGEIPFEAPLPDKGQIAMEMMQMLFGAKDMPEEEKIKTFMYMDKMSKLLNLTEANESKDTSKEL</sequence>
<keyword evidence="7" id="KW-0676">Redox-active center</keyword>
<organism evidence="10 11">
    <name type="scientific">Tritrichomonas foetus</name>
    <dbReference type="NCBI Taxonomy" id="1144522"/>
    <lineage>
        <taxon>Eukaryota</taxon>
        <taxon>Metamonada</taxon>
        <taxon>Parabasalia</taxon>
        <taxon>Tritrichomonadida</taxon>
        <taxon>Tritrichomonadidae</taxon>
        <taxon>Tritrichomonas</taxon>
    </lineage>
</organism>
<evidence type="ECO:0000256" key="4">
    <source>
        <dbReference type="ARBA" id="ARBA00012723"/>
    </source>
</evidence>
<keyword evidence="11" id="KW-1185">Reference proteome</keyword>
<gene>
    <name evidence="10" type="ORF">TRFO_12980</name>
</gene>
<accession>A0A1J4KZN6</accession>
<keyword evidence="5" id="KW-0256">Endoplasmic reticulum</keyword>
<evidence type="ECO:0000313" key="10">
    <source>
        <dbReference type="EMBL" id="OHT16721.1"/>
    </source>
</evidence>
<dbReference type="EMBL" id="MLAK01000078">
    <property type="protein sequence ID" value="OHT16721.1"/>
    <property type="molecule type" value="Genomic_DNA"/>
</dbReference>
<dbReference type="GO" id="GO:0003756">
    <property type="term" value="F:protein disulfide isomerase activity"/>
    <property type="evidence" value="ECO:0007669"/>
    <property type="project" value="UniProtKB-EC"/>
</dbReference>
<evidence type="ECO:0000313" key="11">
    <source>
        <dbReference type="Proteomes" id="UP000179807"/>
    </source>
</evidence>
<dbReference type="PANTHER" id="PTHR18929:SF132">
    <property type="entry name" value="PROTEIN DISULFIDE-ISOMERASE A3"/>
    <property type="match status" value="1"/>
</dbReference>
<feature type="signal peptide" evidence="8">
    <location>
        <begin position="1"/>
        <end position="19"/>
    </location>
</feature>
<dbReference type="Gene3D" id="3.40.30.10">
    <property type="entry name" value="Glutaredoxin"/>
    <property type="match status" value="1"/>
</dbReference>
<keyword evidence="6" id="KW-0413">Isomerase</keyword>
<comment type="subcellular location">
    <subcellularLocation>
        <location evidence="2">Endoplasmic reticulum lumen</location>
    </subcellularLocation>
</comment>
<evidence type="ECO:0000256" key="8">
    <source>
        <dbReference type="SAM" id="SignalP"/>
    </source>
</evidence>
<dbReference type="Proteomes" id="UP000179807">
    <property type="component" value="Unassembled WGS sequence"/>
</dbReference>
<dbReference type="EC" id="5.3.4.1" evidence="4"/>
<protein>
    <recommendedName>
        <fullName evidence="4">protein disulfide-isomerase</fullName>
        <ecNumber evidence="4">5.3.4.1</ecNumber>
    </recommendedName>
</protein>
<evidence type="ECO:0000256" key="2">
    <source>
        <dbReference type="ARBA" id="ARBA00004319"/>
    </source>
</evidence>
<dbReference type="PROSITE" id="PS51352">
    <property type="entry name" value="THIOREDOXIN_2"/>
    <property type="match status" value="1"/>
</dbReference>
<evidence type="ECO:0000256" key="7">
    <source>
        <dbReference type="ARBA" id="ARBA00023284"/>
    </source>
</evidence>
<feature type="chain" id="PRO_5009630222" description="protein disulfide-isomerase" evidence="8">
    <location>
        <begin position="20"/>
        <end position="525"/>
    </location>
</feature>
<dbReference type="InterPro" id="IPR036249">
    <property type="entry name" value="Thioredoxin-like_sf"/>
</dbReference>
<feature type="domain" description="Thioredoxin" evidence="9">
    <location>
        <begin position="328"/>
        <end position="462"/>
    </location>
</feature>
<dbReference type="PANTHER" id="PTHR18929">
    <property type="entry name" value="PROTEIN DISULFIDE ISOMERASE"/>
    <property type="match status" value="1"/>
</dbReference>
<comment type="catalytic activity">
    <reaction evidence="1">
        <text>Catalyzes the rearrangement of -S-S- bonds in proteins.</text>
        <dbReference type="EC" id="5.3.4.1"/>
    </reaction>
</comment>
<dbReference type="RefSeq" id="XP_068369857.1">
    <property type="nucleotide sequence ID" value="XM_068496964.1"/>
</dbReference>
<dbReference type="GO" id="GO:0034976">
    <property type="term" value="P:response to endoplasmic reticulum stress"/>
    <property type="evidence" value="ECO:0007669"/>
    <property type="project" value="TreeGrafter"/>
</dbReference>
<evidence type="ECO:0000256" key="6">
    <source>
        <dbReference type="ARBA" id="ARBA00023235"/>
    </source>
</evidence>
<name>A0A1J4KZN6_9EUKA</name>
<evidence type="ECO:0000256" key="5">
    <source>
        <dbReference type="ARBA" id="ARBA00022824"/>
    </source>
</evidence>
<dbReference type="SUPFAM" id="SSF52833">
    <property type="entry name" value="Thioredoxin-like"/>
    <property type="match status" value="1"/>
</dbReference>
<dbReference type="InterPro" id="IPR013766">
    <property type="entry name" value="Thioredoxin_domain"/>
</dbReference>
<keyword evidence="8" id="KW-0732">Signal</keyword>
<dbReference type="GeneID" id="94831668"/>
<evidence type="ECO:0000259" key="9">
    <source>
        <dbReference type="PROSITE" id="PS51352"/>
    </source>
</evidence>